<feature type="active site" description="Charge relay system" evidence="5 6">
    <location>
        <position position="414"/>
    </location>
</feature>
<dbReference type="PRINTS" id="PR00723">
    <property type="entry name" value="SUBTILISIN"/>
</dbReference>
<comment type="caution">
    <text evidence="10">The sequence shown here is derived from an EMBL/GenBank/DDBJ whole genome shotgun (WGS) entry which is preliminary data.</text>
</comment>
<feature type="domain" description="Peptidase S8/S53" evidence="9">
    <location>
        <begin position="202"/>
        <end position="461"/>
    </location>
</feature>
<proteinExistence type="inferred from homology"/>
<dbReference type="Gene3D" id="3.40.50.200">
    <property type="entry name" value="Peptidase S8/S53 domain"/>
    <property type="match status" value="1"/>
</dbReference>
<dbReference type="InterPro" id="IPR050131">
    <property type="entry name" value="Peptidase_S8_subtilisin-like"/>
</dbReference>
<dbReference type="PROSITE" id="PS51892">
    <property type="entry name" value="SUBTILASE"/>
    <property type="match status" value="1"/>
</dbReference>
<dbReference type="PROSITE" id="PS00136">
    <property type="entry name" value="SUBTILASE_ASP"/>
    <property type="match status" value="1"/>
</dbReference>
<keyword evidence="8" id="KW-0732">Signal</keyword>
<evidence type="ECO:0000313" key="10">
    <source>
        <dbReference type="EMBL" id="GLW91410.1"/>
    </source>
</evidence>
<feature type="signal peptide" evidence="8">
    <location>
        <begin position="1"/>
        <end position="28"/>
    </location>
</feature>
<evidence type="ECO:0000256" key="4">
    <source>
        <dbReference type="ARBA" id="ARBA00022825"/>
    </source>
</evidence>
<dbReference type="EMBL" id="BSSD01000003">
    <property type="protein sequence ID" value="GLW91410.1"/>
    <property type="molecule type" value="Genomic_DNA"/>
</dbReference>
<gene>
    <name evidence="10" type="ORF">Aglo03_22260</name>
</gene>
<dbReference type="PANTHER" id="PTHR43806">
    <property type="entry name" value="PEPTIDASE S8"/>
    <property type="match status" value="1"/>
</dbReference>
<dbReference type="InterPro" id="IPR015500">
    <property type="entry name" value="Peptidase_S8_subtilisin-rel"/>
</dbReference>
<keyword evidence="2 6" id="KW-0645">Protease</keyword>
<evidence type="ECO:0000256" key="1">
    <source>
        <dbReference type="ARBA" id="ARBA00011073"/>
    </source>
</evidence>
<organism evidence="10 11">
    <name type="scientific">Actinokineospora globicatena</name>
    <dbReference type="NCBI Taxonomy" id="103729"/>
    <lineage>
        <taxon>Bacteria</taxon>
        <taxon>Bacillati</taxon>
        <taxon>Actinomycetota</taxon>
        <taxon>Actinomycetes</taxon>
        <taxon>Pseudonocardiales</taxon>
        <taxon>Pseudonocardiaceae</taxon>
        <taxon>Actinokineospora</taxon>
    </lineage>
</organism>
<dbReference type="InterPro" id="IPR022398">
    <property type="entry name" value="Peptidase_S8_His-AS"/>
</dbReference>
<dbReference type="SUPFAM" id="SSF52743">
    <property type="entry name" value="Subtilisin-like"/>
    <property type="match status" value="1"/>
</dbReference>
<evidence type="ECO:0000256" key="6">
    <source>
        <dbReference type="PROSITE-ProRule" id="PRU01240"/>
    </source>
</evidence>
<comment type="similarity">
    <text evidence="1 6 7">Belongs to the peptidase S8 family.</text>
</comment>
<dbReference type="InterPro" id="IPR023827">
    <property type="entry name" value="Peptidase_S8_Asp-AS"/>
</dbReference>
<dbReference type="InterPro" id="IPR000209">
    <property type="entry name" value="Peptidase_S8/S53_dom"/>
</dbReference>
<evidence type="ECO:0000256" key="7">
    <source>
        <dbReference type="RuleBase" id="RU003355"/>
    </source>
</evidence>
<evidence type="ECO:0000256" key="8">
    <source>
        <dbReference type="SAM" id="SignalP"/>
    </source>
</evidence>
<dbReference type="GO" id="GO:0004252">
    <property type="term" value="F:serine-type endopeptidase activity"/>
    <property type="evidence" value="ECO:0007669"/>
    <property type="project" value="UniProtKB-UniRule"/>
</dbReference>
<evidence type="ECO:0000313" key="11">
    <source>
        <dbReference type="Proteomes" id="UP001165042"/>
    </source>
</evidence>
<feature type="chain" id="PRO_5040740684" description="Peptidase S8/S53 domain-containing protein" evidence="8">
    <location>
        <begin position="29"/>
        <end position="1074"/>
    </location>
</feature>
<dbReference type="Pfam" id="PF00082">
    <property type="entry name" value="Peptidase_S8"/>
    <property type="match status" value="1"/>
</dbReference>
<dbReference type="Proteomes" id="UP001165042">
    <property type="component" value="Unassembled WGS sequence"/>
</dbReference>
<dbReference type="PROSITE" id="PS00137">
    <property type="entry name" value="SUBTILASE_HIS"/>
    <property type="match status" value="1"/>
</dbReference>
<dbReference type="RefSeq" id="WP_285610161.1">
    <property type="nucleotide sequence ID" value="NZ_BSSD01000003.1"/>
</dbReference>
<feature type="active site" description="Charge relay system" evidence="5 6">
    <location>
        <position position="211"/>
    </location>
</feature>
<keyword evidence="4 6" id="KW-0720">Serine protease</keyword>
<keyword evidence="11" id="KW-1185">Reference proteome</keyword>
<dbReference type="InterPro" id="IPR036852">
    <property type="entry name" value="Peptidase_S8/S53_dom_sf"/>
</dbReference>
<dbReference type="InterPro" id="IPR023828">
    <property type="entry name" value="Peptidase_S8_Ser-AS"/>
</dbReference>
<dbReference type="PANTHER" id="PTHR43806:SF11">
    <property type="entry name" value="CEREVISIN-RELATED"/>
    <property type="match status" value="1"/>
</dbReference>
<reference evidence="10" key="1">
    <citation type="submission" date="2023-02" db="EMBL/GenBank/DDBJ databases">
        <title>Actinokineospora globicatena NBRC 15670.</title>
        <authorList>
            <person name="Ichikawa N."/>
            <person name="Sato H."/>
            <person name="Tonouchi N."/>
        </authorList>
    </citation>
    <scope>NUCLEOTIDE SEQUENCE</scope>
    <source>
        <strain evidence="10">NBRC 15670</strain>
    </source>
</reference>
<evidence type="ECO:0000259" key="9">
    <source>
        <dbReference type="Pfam" id="PF00082"/>
    </source>
</evidence>
<protein>
    <recommendedName>
        <fullName evidence="9">Peptidase S8/S53 domain-containing protein</fullName>
    </recommendedName>
</protein>
<dbReference type="PROSITE" id="PS00138">
    <property type="entry name" value="SUBTILASE_SER"/>
    <property type="match status" value="1"/>
</dbReference>
<keyword evidence="3 6" id="KW-0378">Hydrolase</keyword>
<accession>A0A9W6QKN0</accession>
<evidence type="ECO:0000256" key="3">
    <source>
        <dbReference type="ARBA" id="ARBA00022801"/>
    </source>
</evidence>
<evidence type="ECO:0000256" key="5">
    <source>
        <dbReference type="PIRSR" id="PIRSR615500-1"/>
    </source>
</evidence>
<sequence>MRIRTTAAFTSTTLVLGLALAVAPQAAAAPAGQGLRQTGPATTVTLLTGDKVRVSADARGGTRTAILPDKRRAGIVFQTYTRGEHNYVFPSDAMPLVLSGQLDRDLFDVAGLARAGYDDRRADLPLIQTGPSTRAAGVRSVRELPVAGARALSADKAALPDSWRALTAAGGKVWLDRKVEASLDRSTAQIGAPAAWQAGLTGAGVTVGVVDTGIDQTHPDLAGREVGERNFTDDPSAEDVVGHGTHVASIVAGGGAKYRGVANGAKVLDAKALSRDGGQLSWIIAGVEWAVDSGAKVVNLSLGASDTPEVDPLEETVNRLSAERGTLFVVSAGNSGPSSQSVGTPGSADAALTVGSVERDDTVSFFSSRGPRVGDGAIKPDVTAPGSGIVAAKAANGVIGDPVEPGYVGLSGTSMAAPHVAGAAALLAQQHPEWTGAQLKAVLTASAKPTAGESVFAQGSGRVDVAKALTQALTTQPTSVSLGTLQWPHNDDTAVTKDLTYRNTSSAPVALDLAVTGTGPDGKPAPAGFFSVSPAKLTVPAGGTATAKVTGDSRLGTLDGGYSGAVTATGGGQSLSTPVALDREVESYDVRLRYLGPDGKPSTDWRTLAIGLYSDYFGGATPDASGVATVRLPKGAYVLDSVYATTGEKPDVRSLPYPAFEVKGATEVVVDARKTKPVRVTPPDPRVPLWVASSGYELSPIGGRRFGLGIAGPLFDGFGIGQIGPELPANVLIWALAAVYYDDVTNTGDFYNFAWYQEKSVPTGFTRVVRRGDVATLRTKVGPGLPGSNAGRALYPYSLDGRGITVSTGRAFEGGEVVEYVNAGGVQWQGDVFIGRPDQESVDTVFTSEPVRTKAGQTYRTRTNYGVFGPALPRSVIPWAERWDNTFGINIGLWGDSGGNAGFSNTTSAKTTLFRNGKKIGESPTPGGGIFPVPEAAADYRLETEATRDPAFSVSTKIAAAWTFRSDPRQQAIPLSTVRFNAPLRDDNSAPAGKFTIPVSLQLENGTHITPRNLSVNVSYDEGKTWRKAHLRGTDLLLDHPRNATSVSLQAQATDGRGTTITQTITRAYLISKH</sequence>
<evidence type="ECO:0000256" key="2">
    <source>
        <dbReference type="ARBA" id="ARBA00022670"/>
    </source>
</evidence>
<dbReference type="AlphaFoldDB" id="A0A9W6QKN0"/>
<dbReference type="GO" id="GO:0006508">
    <property type="term" value="P:proteolysis"/>
    <property type="evidence" value="ECO:0007669"/>
    <property type="project" value="UniProtKB-KW"/>
</dbReference>
<name>A0A9W6QKN0_9PSEU</name>
<feature type="active site" description="Charge relay system" evidence="5 6">
    <location>
        <position position="243"/>
    </location>
</feature>